<feature type="transmembrane region" description="Helical" evidence="1">
    <location>
        <begin position="100"/>
        <end position="121"/>
    </location>
</feature>
<evidence type="ECO:0000313" key="2">
    <source>
        <dbReference type="EMBL" id="EIW85468.1"/>
    </source>
</evidence>
<feature type="transmembrane region" description="Helical" evidence="1">
    <location>
        <begin position="173"/>
        <end position="191"/>
    </location>
</feature>
<name>A0A5M3N270_CONPW</name>
<evidence type="ECO:0000256" key="1">
    <source>
        <dbReference type="SAM" id="Phobius"/>
    </source>
</evidence>
<organism evidence="2 3">
    <name type="scientific">Coniophora puteana (strain RWD-64-598)</name>
    <name type="common">Brown rot fungus</name>
    <dbReference type="NCBI Taxonomy" id="741705"/>
    <lineage>
        <taxon>Eukaryota</taxon>
        <taxon>Fungi</taxon>
        <taxon>Dikarya</taxon>
        <taxon>Basidiomycota</taxon>
        <taxon>Agaricomycotina</taxon>
        <taxon>Agaricomycetes</taxon>
        <taxon>Agaricomycetidae</taxon>
        <taxon>Boletales</taxon>
        <taxon>Coniophorineae</taxon>
        <taxon>Coniophoraceae</taxon>
        <taxon>Coniophora</taxon>
    </lineage>
</organism>
<dbReference type="GeneID" id="19199385"/>
<dbReference type="KEGG" id="cput:CONPUDRAFT_118366"/>
<comment type="caution">
    <text evidence="2">The sequence shown here is derived from an EMBL/GenBank/DDBJ whole genome shotgun (WGS) entry which is preliminary data.</text>
</comment>
<keyword evidence="1" id="KW-0812">Transmembrane</keyword>
<sequence length="267" mass="30704">IDGIELKIANILSFTFFLGWNAWSKFGLKDKYYGDRTTYITPASWAFLIWHVIHLLLLGTIIYQFTPSGKRVIIDSIGWRFPLLTVLNTVFVGLRATHQWVSSFVFALLVYSSVTHIYYIVKKRHAAPNLGDEIYIHLPFSLWHAWSTFIVIVAAFEAFGIPTYYTAGIATEVLVFLSLLFLEFTAIYYAFSTKDGDLPGAVVIFWSIWAVLDRQGWRNDFIYWSAFGFAILSLVWIVRGGVRLFRRIRERSIALDEAERAPLLPDP</sequence>
<accession>A0A5M3N270</accession>
<feature type="transmembrane region" description="Helical" evidence="1">
    <location>
        <begin position="77"/>
        <end position="94"/>
    </location>
</feature>
<dbReference type="Proteomes" id="UP000053558">
    <property type="component" value="Unassembled WGS sequence"/>
</dbReference>
<reference evidence="3" key="1">
    <citation type="journal article" date="2012" name="Science">
        <title>The Paleozoic origin of enzymatic lignin decomposition reconstructed from 31 fungal genomes.</title>
        <authorList>
            <person name="Floudas D."/>
            <person name="Binder M."/>
            <person name="Riley R."/>
            <person name="Barry K."/>
            <person name="Blanchette R.A."/>
            <person name="Henrissat B."/>
            <person name="Martinez A.T."/>
            <person name="Otillar R."/>
            <person name="Spatafora J.W."/>
            <person name="Yadav J.S."/>
            <person name="Aerts A."/>
            <person name="Benoit I."/>
            <person name="Boyd A."/>
            <person name="Carlson A."/>
            <person name="Copeland A."/>
            <person name="Coutinho P.M."/>
            <person name="de Vries R.P."/>
            <person name="Ferreira P."/>
            <person name="Findley K."/>
            <person name="Foster B."/>
            <person name="Gaskell J."/>
            <person name="Glotzer D."/>
            <person name="Gorecki P."/>
            <person name="Heitman J."/>
            <person name="Hesse C."/>
            <person name="Hori C."/>
            <person name="Igarashi K."/>
            <person name="Jurgens J.A."/>
            <person name="Kallen N."/>
            <person name="Kersten P."/>
            <person name="Kohler A."/>
            <person name="Kuees U."/>
            <person name="Kumar T.K.A."/>
            <person name="Kuo A."/>
            <person name="LaButti K."/>
            <person name="Larrondo L.F."/>
            <person name="Lindquist E."/>
            <person name="Ling A."/>
            <person name="Lombard V."/>
            <person name="Lucas S."/>
            <person name="Lundell T."/>
            <person name="Martin R."/>
            <person name="McLaughlin D.J."/>
            <person name="Morgenstern I."/>
            <person name="Morin E."/>
            <person name="Murat C."/>
            <person name="Nagy L.G."/>
            <person name="Nolan M."/>
            <person name="Ohm R.A."/>
            <person name="Patyshakuliyeva A."/>
            <person name="Rokas A."/>
            <person name="Ruiz-Duenas F.J."/>
            <person name="Sabat G."/>
            <person name="Salamov A."/>
            <person name="Samejima M."/>
            <person name="Schmutz J."/>
            <person name="Slot J.C."/>
            <person name="St John F."/>
            <person name="Stenlid J."/>
            <person name="Sun H."/>
            <person name="Sun S."/>
            <person name="Syed K."/>
            <person name="Tsang A."/>
            <person name="Wiebenga A."/>
            <person name="Young D."/>
            <person name="Pisabarro A."/>
            <person name="Eastwood D.C."/>
            <person name="Martin F."/>
            <person name="Cullen D."/>
            <person name="Grigoriev I.V."/>
            <person name="Hibbett D.S."/>
        </authorList>
    </citation>
    <scope>NUCLEOTIDE SEQUENCE [LARGE SCALE GENOMIC DNA]</scope>
    <source>
        <strain evidence="3">RWD-64-598 SS2</strain>
    </source>
</reference>
<dbReference type="AlphaFoldDB" id="A0A5M3N270"/>
<proteinExistence type="predicted"/>
<feature type="transmembrane region" description="Helical" evidence="1">
    <location>
        <begin position="221"/>
        <end position="242"/>
    </location>
</feature>
<dbReference type="EMBL" id="JH711574">
    <property type="protein sequence ID" value="EIW85468.1"/>
    <property type="molecule type" value="Genomic_DNA"/>
</dbReference>
<keyword evidence="1" id="KW-0472">Membrane</keyword>
<feature type="non-terminal residue" evidence="2">
    <location>
        <position position="1"/>
    </location>
</feature>
<dbReference type="OMA" id="AITHKAG"/>
<keyword evidence="1" id="KW-1133">Transmembrane helix</keyword>
<feature type="transmembrane region" description="Helical" evidence="1">
    <location>
        <begin position="43"/>
        <end position="65"/>
    </location>
</feature>
<dbReference type="OrthoDB" id="5586934at2759"/>
<feature type="transmembrane region" description="Helical" evidence="1">
    <location>
        <begin position="142"/>
        <end position="161"/>
    </location>
</feature>
<protein>
    <submittedName>
        <fullName evidence="2">Uncharacterized protein</fullName>
    </submittedName>
</protein>
<evidence type="ECO:0000313" key="3">
    <source>
        <dbReference type="Proteomes" id="UP000053558"/>
    </source>
</evidence>
<keyword evidence="3" id="KW-1185">Reference proteome</keyword>
<dbReference type="RefSeq" id="XP_007764946.1">
    <property type="nucleotide sequence ID" value="XM_007766756.1"/>
</dbReference>
<feature type="transmembrane region" description="Helical" evidence="1">
    <location>
        <begin position="7"/>
        <end position="23"/>
    </location>
</feature>
<gene>
    <name evidence="2" type="ORF">CONPUDRAFT_118366</name>
</gene>